<dbReference type="GO" id="GO:0000287">
    <property type="term" value="F:magnesium ion binding"/>
    <property type="evidence" value="ECO:0007669"/>
    <property type="project" value="UniProtKB-UniRule"/>
</dbReference>
<evidence type="ECO:0000256" key="14">
    <source>
        <dbReference type="ARBA" id="ARBA00048988"/>
    </source>
</evidence>
<dbReference type="Pfam" id="PF13361">
    <property type="entry name" value="UvrD_C"/>
    <property type="match status" value="1"/>
</dbReference>
<dbReference type="EC" id="3.1.11.5" evidence="15"/>
<keyword evidence="1 15" id="KW-0540">Nuclease</keyword>
<dbReference type="STRING" id="1123034.GCA_000685805_01315"/>
<evidence type="ECO:0000256" key="7">
    <source>
        <dbReference type="ARBA" id="ARBA00022839"/>
    </source>
</evidence>
<evidence type="ECO:0000256" key="3">
    <source>
        <dbReference type="ARBA" id="ARBA00022741"/>
    </source>
</evidence>
<proteinExistence type="inferred from homology"/>
<dbReference type="RefSeq" id="WP_028858854.1">
    <property type="nucleotide sequence ID" value="NZ_CAJHAQ010000001.1"/>
</dbReference>
<evidence type="ECO:0000259" key="18">
    <source>
        <dbReference type="PROSITE" id="PS51198"/>
    </source>
</evidence>
<sequence>MTDMTDNNELAALHSASQEEKDAQVVLDLPTINQDQKAEKVPAVDVALSGRHLIEASAGTGKTWTLTGIVLRLLIEARRAPEQIIATTFTRAAAAEMRQRIHDRLVDFYQLLQWVNNLSADQVNKGDLYPNILQVTPESGQNKTNDKTDSTADADSIGTDELNQDLAHDKQLEEKQKADAKKDRAKWLIDKAKYARLDGIMQDPINLHLVGYLLDNVKTYPMTDAIRRTALVLTTLDKLFVGTLDSLAQKWLAEYSSETGHQQGMAIIEDSSIEQVTDSIIHDELRQFQSRLYHEQPKLYALMEQQGKLTAVEDHKSYVNRSLNFISAPIDEVQLNEDFDFNSLEQLLQDFAQLDLTDIQPYLNPDYRKSQGFNGRSSLHTRFEHITEIHQLISEKGLSFESYLSDDATKLLGSLRDAQFPSDDGKIKNFNKNKEKQHQVFFELETISQLMTIMDNMEGLNQHILSILANLNRHIVLAVRARLPVILEERGETTFSLQMVRLNQALTGRQGEKLARYIRHHYPVALIDESQDINGEQAIMIESIYLPKNKRQQSANEDKQSTNTKSNQEFLLLVGDPKQAIYGFRGGDVANYNYIKSQFDNKHIWTLDINRRSNKGVIDSLNCWFGMPTPTSTENRFAELGSQIYYQHITAAKLEKQLSWFNELDTKFNELDTRKATTLSISPVAETDLVADVLSTKPVSVLHLPYDKHKELDYDEHEVTARHIATLLNSGQTLKGKPIQPSDIGVLARAKKDLKRVEDELVKLNIPTLTTSDVSIFETIMAEDVAALLSAMLYPYRHDMINRVLTSHLYGLSIKEVKAMMTDHESGIAQSDETPTKAAVNVNDDINSTTSSTDQYKKSYQDFISYLKQGAQRWQNFGILSAMHYLLDKSPVQPQGVWQALAAHPEGDRHIMDLRHVMDILAQYGIGMGEHELLAWFRQNIDAAPNSDWAKQYPLPTESGVQLMTIHKSKGLEFPIVYVLGMGSASRKSGNKEDYGLYLYNAQQATNTMVHQSSGNQRRFSPVKDSATTPGYYTDIETQENLDERKRLAYVAFTRASELLYVVLSDPANTTDMERKPVFNWFDIQKPEPAEYKLPDRLKNVIGMVRGQNVYQFYEDNFTKTKTNDLDQGDHTNITKPVTEPIKYDKFSDVMRVDYFYGWAKTSFTALARQLDESTQSMAVVDERIDDATYIGVSDTAPVQYSLKEGGVLPAEVLPIKAADDIRFSFVKGANAGTFLHEIFEKINFTDSEQWSAVIDRAVNSYQLPLAYASVAHQKRVLEDKKKGKNNSNNNDNHSNSSNNYHIDEQGLQHQALMGWIDEVLHTPLLASGQPLINISSKQRLAEMKFNMGMAESFRVQQINALFEQYLPNDIDKHLRLTAQSSNQLYRYLRGEIDLVYQHAGKFYVVDYKSNFLGNSLSSYNEVTLKQAMSKAGYWLQAAIYQVALHRFLSMRIADYQGNEAKYLGPVEYVFLRGTYSQLSEAENIVNQTDQTEMNATRYGLVTWDIPIGFVKALDELFGKPQ</sequence>
<comment type="catalytic activity">
    <reaction evidence="14 15">
        <text>ATP + H2O = ADP + phosphate + H(+)</text>
        <dbReference type="Rhea" id="RHEA:13065"/>
        <dbReference type="ChEBI" id="CHEBI:15377"/>
        <dbReference type="ChEBI" id="CHEBI:15378"/>
        <dbReference type="ChEBI" id="CHEBI:30616"/>
        <dbReference type="ChEBI" id="CHEBI:43474"/>
        <dbReference type="ChEBI" id="CHEBI:456216"/>
        <dbReference type="EC" id="5.6.2.4"/>
    </reaction>
</comment>
<comment type="subunit">
    <text evidence="15">Heterotrimer of RecB, RecC and RecD. All subunits contribute to DNA-binding. Interacts with RecA.</text>
</comment>
<keyword evidence="3 15" id="KW-0547">Nucleotide-binding</keyword>
<dbReference type="InterPro" id="IPR027417">
    <property type="entry name" value="P-loop_NTPase"/>
</dbReference>
<evidence type="ECO:0000256" key="1">
    <source>
        <dbReference type="ARBA" id="ARBA00022722"/>
    </source>
</evidence>
<organism evidence="20 21">
    <name type="scientific">Psychrobacter phenylpyruvicus</name>
    <dbReference type="NCBI Taxonomy" id="29432"/>
    <lineage>
        <taxon>Bacteria</taxon>
        <taxon>Pseudomonadati</taxon>
        <taxon>Pseudomonadota</taxon>
        <taxon>Gammaproteobacteria</taxon>
        <taxon>Moraxellales</taxon>
        <taxon>Moraxellaceae</taxon>
        <taxon>Psychrobacter</taxon>
    </lineage>
</organism>
<keyword evidence="9 15" id="KW-0460">Magnesium</keyword>
<dbReference type="SUPFAM" id="SSF52980">
    <property type="entry name" value="Restriction endonuclease-like"/>
    <property type="match status" value="1"/>
</dbReference>
<dbReference type="GO" id="GO:0008854">
    <property type="term" value="F:exodeoxyribonuclease V activity"/>
    <property type="evidence" value="ECO:0007669"/>
    <property type="project" value="UniProtKB-EC"/>
</dbReference>
<dbReference type="GO" id="GO:0000724">
    <property type="term" value="P:double-strand break repair via homologous recombination"/>
    <property type="evidence" value="ECO:0007669"/>
    <property type="project" value="UniProtKB-UniRule"/>
</dbReference>
<accession>A0A379LLJ6</accession>
<dbReference type="GO" id="GO:0003677">
    <property type="term" value="F:DNA binding"/>
    <property type="evidence" value="ECO:0007669"/>
    <property type="project" value="UniProtKB-UniRule"/>
</dbReference>
<feature type="active site" description="For nuclease activity" evidence="15">
    <location>
        <position position="1407"/>
    </location>
</feature>
<dbReference type="Gene3D" id="1.10.486.10">
    <property type="entry name" value="PCRA, domain 4"/>
    <property type="match status" value="1"/>
</dbReference>
<name>A0A379LLJ6_9GAMM</name>
<dbReference type="GO" id="GO:0009338">
    <property type="term" value="C:exodeoxyribonuclease V complex"/>
    <property type="evidence" value="ECO:0007669"/>
    <property type="project" value="TreeGrafter"/>
</dbReference>
<keyword evidence="2 15" id="KW-0479">Metal-binding</keyword>
<dbReference type="Proteomes" id="UP000254123">
    <property type="component" value="Unassembled WGS sequence"/>
</dbReference>
<comment type="similarity">
    <text evidence="15">Belongs to the helicase family. UvrD subfamily.</text>
</comment>
<dbReference type="InterPro" id="IPR004586">
    <property type="entry name" value="RecB"/>
</dbReference>
<evidence type="ECO:0000256" key="17">
    <source>
        <dbReference type="SAM" id="MobiDB-lite"/>
    </source>
</evidence>
<dbReference type="GO" id="GO:0016887">
    <property type="term" value="F:ATP hydrolysis activity"/>
    <property type="evidence" value="ECO:0007669"/>
    <property type="project" value="RHEA"/>
</dbReference>
<evidence type="ECO:0000313" key="20">
    <source>
        <dbReference type="EMBL" id="SUD90767.1"/>
    </source>
</evidence>
<comment type="catalytic activity">
    <reaction evidence="15">
        <text>Exonucleolytic cleavage (in the presence of ATP) in either 5'- to 3'- or 3'- to 5'-direction to yield 5'-phosphooligonucleotides.</text>
        <dbReference type="EC" id="3.1.11.5"/>
    </reaction>
</comment>
<comment type="cofactor">
    <cofactor evidence="15">
        <name>Mg(2+)</name>
        <dbReference type="ChEBI" id="CHEBI:18420"/>
    </cofactor>
    <text evidence="15">Binds 1 Mg(2+) ion per subunit.</text>
</comment>
<feature type="binding site" evidence="15">
    <location>
        <position position="1407"/>
    </location>
    <ligand>
        <name>Mg(2+)</name>
        <dbReference type="ChEBI" id="CHEBI:18420"/>
    </ligand>
</feature>
<evidence type="ECO:0000256" key="10">
    <source>
        <dbReference type="ARBA" id="ARBA00023125"/>
    </source>
</evidence>
<evidence type="ECO:0000256" key="15">
    <source>
        <dbReference type="HAMAP-Rule" id="MF_01485"/>
    </source>
</evidence>
<dbReference type="EMBL" id="UGVC01000001">
    <property type="protein sequence ID" value="SUD90767.1"/>
    <property type="molecule type" value="Genomic_DNA"/>
</dbReference>
<keyword evidence="21" id="KW-1185">Reference proteome</keyword>
<keyword evidence="11 15" id="KW-0234">DNA repair</keyword>
<keyword evidence="10 15" id="KW-0238">DNA-binding</keyword>
<comment type="function">
    <text evidence="15">A helicase/nuclease that prepares dsDNA breaks (DSB) for recombinational DNA repair. Binds to DSBs and unwinds DNA via a highly rapid and processive ATP-dependent bidirectional helicase activity. Unwinds dsDNA until it encounters a Chi (crossover hotspot instigator) sequence from the 3' direction. Cuts ssDNA a few nucleotides 3' to the Chi site. The properties and activities of the enzyme are changed at Chi. The Chi-altered holoenzyme produces a long 3'-ssDNA overhang and facilitates RecA-binding to the ssDNA for homologous DNA recombination and repair. Holoenzyme degrades any linearized DNA that is unable to undergo homologous recombination. In the holoenzyme this subunit contributes ATPase, 3'-5' helicase, exonuclease activity and loads RecA onto ssDNA.</text>
</comment>
<feature type="domain" description="UvrD-like helicase ATP-binding" evidence="18">
    <location>
        <begin position="35"/>
        <end position="614"/>
    </location>
</feature>
<evidence type="ECO:0000256" key="12">
    <source>
        <dbReference type="ARBA" id="ARBA00023235"/>
    </source>
</evidence>
<feature type="region of interest" description="DNA-binding and helicase activity, interacts with RecC" evidence="15">
    <location>
        <begin position="1"/>
        <end position="1135"/>
    </location>
</feature>
<comment type="domain">
    <text evidence="15">The C-terminal domain has nuclease activity and interacts with RecD. It interacts with RecA, facilitating its loading onto ssDNA.</text>
</comment>
<feature type="region of interest" description="Nuclease activity, interacts with RecD and RecA" evidence="15">
    <location>
        <begin position="1158"/>
        <end position="1522"/>
    </location>
</feature>
<dbReference type="Gene3D" id="3.90.320.10">
    <property type="match status" value="1"/>
</dbReference>
<evidence type="ECO:0000256" key="8">
    <source>
        <dbReference type="ARBA" id="ARBA00022840"/>
    </source>
</evidence>
<dbReference type="InterPro" id="IPR000212">
    <property type="entry name" value="DNA_helicase_UvrD/REP"/>
</dbReference>
<dbReference type="CDD" id="cd22352">
    <property type="entry name" value="RecB_C-like"/>
    <property type="match status" value="1"/>
</dbReference>
<dbReference type="GO" id="GO:0005829">
    <property type="term" value="C:cytosol"/>
    <property type="evidence" value="ECO:0007669"/>
    <property type="project" value="TreeGrafter"/>
</dbReference>
<dbReference type="Pfam" id="PF00580">
    <property type="entry name" value="UvrD-helicase"/>
    <property type="match status" value="1"/>
</dbReference>
<feature type="domain" description="UvrD-like helicase C-terminal" evidence="19">
    <location>
        <begin position="668"/>
        <end position="971"/>
    </location>
</feature>
<dbReference type="GO" id="GO:0043138">
    <property type="term" value="F:3'-5' DNA helicase activity"/>
    <property type="evidence" value="ECO:0007669"/>
    <property type="project" value="UniProtKB-UniRule"/>
</dbReference>
<reference evidence="20 21" key="1">
    <citation type="submission" date="2018-06" db="EMBL/GenBank/DDBJ databases">
        <authorList>
            <consortium name="Pathogen Informatics"/>
            <person name="Doyle S."/>
        </authorList>
    </citation>
    <scope>NUCLEOTIDE SEQUENCE [LARGE SCALE GENOMIC DNA]</scope>
    <source>
        <strain evidence="20 21">NCTC10526</strain>
    </source>
</reference>
<dbReference type="InterPro" id="IPR014016">
    <property type="entry name" value="UvrD-like_ATP-bd"/>
</dbReference>
<keyword evidence="4 15" id="KW-0227">DNA damage</keyword>
<evidence type="ECO:0000256" key="6">
    <source>
        <dbReference type="ARBA" id="ARBA00022806"/>
    </source>
</evidence>
<evidence type="ECO:0000259" key="19">
    <source>
        <dbReference type="PROSITE" id="PS51217"/>
    </source>
</evidence>
<evidence type="ECO:0000256" key="16">
    <source>
        <dbReference type="PROSITE-ProRule" id="PRU00560"/>
    </source>
</evidence>
<protein>
    <recommendedName>
        <fullName evidence="15">RecBCD enzyme subunit RecB</fullName>
        <ecNumber evidence="15">3.1.11.5</ecNumber>
        <ecNumber evidence="15">5.6.2.4</ecNumber>
    </recommendedName>
    <alternativeName>
        <fullName evidence="15">DNA 3'-5' helicase subunit RecB</fullName>
    </alternativeName>
    <alternativeName>
        <fullName evidence="15">Exonuclease V subunit RecB</fullName>
        <shortName evidence="15">ExoV subunit RecB</shortName>
    </alternativeName>
    <alternativeName>
        <fullName evidence="15">Helicase/nuclease RecBCD subunit RecB</fullName>
    </alternativeName>
</protein>
<gene>
    <name evidence="15 20" type="primary">recB</name>
    <name evidence="20" type="ORF">NCTC10526_01113</name>
</gene>
<evidence type="ECO:0000256" key="11">
    <source>
        <dbReference type="ARBA" id="ARBA00023204"/>
    </source>
</evidence>
<dbReference type="PROSITE" id="PS51217">
    <property type="entry name" value="UVRD_HELICASE_CTER"/>
    <property type="match status" value="1"/>
</dbReference>
<evidence type="ECO:0000256" key="9">
    <source>
        <dbReference type="ARBA" id="ARBA00022842"/>
    </source>
</evidence>
<feature type="binding site" evidence="15">
    <location>
        <position position="1394"/>
    </location>
    <ligand>
        <name>Mg(2+)</name>
        <dbReference type="ChEBI" id="CHEBI:18420"/>
    </ligand>
</feature>
<comment type="domain">
    <text evidence="15">The N-terminal DNA-binding domain is a ssDNA-dependent ATPase and has ATP-dependent 3'-5' helicase function. This domain interacts with RecC.</text>
</comment>
<feature type="binding site" evidence="15">
    <location>
        <position position="1237"/>
    </location>
    <ligand>
        <name>Mg(2+)</name>
        <dbReference type="ChEBI" id="CHEBI:18420"/>
    </ligand>
</feature>
<keyword evidence="8 15" id="KW-0067">ATP-binding</keyword>
<keyword evidence="12 15" id="KW-0413">Isomerase</keyword>
<keyword evidence="7 15" id="KW-0269">Exonuclease</keyword>
<dbReference type="PANTHER" id="PTHR11070:SF23">
    <property type="entry name" value="RECBCD ENZYME SUBUNIT RECB"/>
    <property type="match status" value="1"/>
</dbReference>
<evidence type="ECO:0000256" key="2">
    <source>
        <dbReference type="ARBA" id="ARBA00022723"/>
    </source>
</evidence>
<keyword evidence="6 15" id="KW-0347">Helicase</keyword>
<dbReference type="PROSITE" id="PS51198">
    <property type="entry name" value="UVRD_HELICASE_ATP_BIND"/>
    <property type="match status" value="1"/>
</dbReference>
<evidence type="ECO:0000256" key="13">
    <source>
        <dbReference type="ARBA" id="ARBA00034617"/>
    </source>
</evidence>
<feature type="region of interest" description="Disordered" evidence="17">
    <location>
        <begin position="135"/>
        <end position="157"/>
    </location>
</feature>
<feature type="compositionally biased region" description="Low complexity" evidence="17">
    <location>
        <begin position="1286"/>
        <end position="1300"/>
    </location>
</feature>
<comment type="miscellaneous">
    <text evidence="15">In the RecBCD complex, RecB has a slow 3'-5' helicase, an exonuclease activity and loads RecA onto ssDNA, RecD has a fast 5'-3' helicase activity, while RecC stimulates the ATPase and processivity of the RecB helicase and contributes to recognition of the Chi site.</text>
</comment>
<keyword evidence="5 15" id="KW-0378">Hydrolase</keyword>
<dbReference type="InterPro" id="IPR014017">
    <property type="entry name" value="DNA_helicase_UvrD-like_C"/>
</dbReference>
<evidence type="ECO:0000313" key="21">
    <source>
        <dbReference type="Proteomes" id="UP000254123"/>
    </source>
</evidence>
<dbReference type="EC" id="5.6.2.4" evidence="15"/>
<evidence type="ECO:0000256" key="4">
    <source>
        <dbReference type="ARBA" id="ARBA00022763"/>
    </source>
</evidence>
<dbReference type="GO" id="GO:0005524">
    <property type="term" value="F:ATP binding"/>
    <property type="evidence" value="ECO:0007669"/>
    <property type="project" value="UniProtKB-UniRule"/>
</dbReference>
<feature type="binding site" evidence="16">
    <location>
        <begin position="56"/>
        <end position="63"/>
    </location>
    <ligand>
        <name>ATP</name>
        <dbReference type="ChEBI" id="CHEBI:30616"/>
    </ligand>
</feature>
<dbReference type="InterPro" id="IPR011335">
    <property type="entry name" value="Restrct_endonuc-II-like"/>
</dbReference>
<dbReference type="SUPFAM" id="SSF52540">
    <property type="entry name" value="P-loop containing nucleoside triphosphate hydrolases"/>
    <property type="match status" value="1"/>
</dbReference>
<dbReference type="Gene3D" id="3.40.50.300">
    <property type="entry name" value="P-loop containing nucleotide triphosphate hydrolases"/>
    <property type="match status" value="4"/>
</dbReference>
<evidence type="ECO:0000256" key="5">
    <source>
        <dbReference type="ARBA" id="ARBA00022801"/>
    </source>
</evidence>
<feature type="region of interest" description="Disordered" evidence="17">
    <location>
        <begin position="1280"/>
        <end position="1302"/>
    </location>
</feature>
<comment type="catalytic activity">
    <reaction evidence="13 15">
        <text>Couples ATP hydrolysis with the unwinding of duplex DNA by translocating in the 3'-5' direction.</text>
        <dbReference type="EC" id="5.6.2.4"/>
    </reaction>
</comment>
<dbReference type="InterPro" id="IPR011604">
    <property type="entry name" value="PDDEXK-like_dom_sf"/>
</dbReference>
<dbReference type="HAMAP" id="MF_01485">
    <property type="entry name" value="RecB"/>
    <property type="match status" value="1"/>
</dbReference>
<dbReference type="PANTHER" id="PTHR11070">
    <property type="entry name" value="UVRD / RECB / PCRA DNA HELICASE FAMILY MEMBER"/>
    <property type="match status" value="1"/>
</dbReference>